<gene>
    <name evidence="1" type="ORF">MILVUS5_LOCUS35411</name>
</gene>
<proteinExistence type="predicted"/>
<accession>A0ACB0LTA9</accession>
<evidence type="ECO:0000313" key="1">
    <source>
        <dbReference type="EMBL" id="CAJ2671613.1"/>
    </source>
</evidence>
<dbReference type="Proteomes" id="UP001177021">
    <property type="component" value="Unassembled WGS sequence"/>
</dbReference>
<name>A0ACB0LTA9_TRIPR</name>
<protein>
    <submittedName>
        <fullName evidence="1">Uncharacterized protein</fullName>
    </submittedName>
</protein>
<dbReference type="EMBL" id="CASHSV030000615">
    <property type="protein sequence ID" value="CAJ2671613.1"/>
    <property type="molecule type" value="Genomic_DNA"/>
</dbReference>
<organism evidence="1 2">
    <name type="scientific">Trifolium pratense</name>
    <name type="common">Red clover</name>
    <dbReference type="NCBI Taxonomy" id="57577"/>
    <lineage>
        <taxon>Eukaryota</taxon>
        <taxon>Viridiplantae</taxon>
        <taxon>Streptophyta</taxon>
        <taxon>Embryophyta</taxon>
        <taxon>Tracheophyta</taxon>
        <taxon>Spermatophyta</taxon>
        <taxon>Magnoliopsida</taxon>
        <taxon>eudicotyledons</taxon>
        <taxon>Gunneridae</taxon>
        <taxon>Pentapetalae</taxon>
        <taxon>rosids</taxon>
        <taxon>fabids</taxon>
        <taxon>Fabales</taxon>
        <taxon>Fabaceae</taxon>
        <taxon>Papilionoideae</taxon>
        <taxon>50 kb inversion clade</taxon>
        <taxon>NPAAA clade</taxon>
        <taxon>Hologalegina</taxon>
        <taxon>IRL clade</taxon>
        <taxon>Trifolieae</taxon>
        <taxon>Trifolium</taxon>
    </lineage>
</organism>
<reference evidence="1" key="1">
    <citation type="submission" date="2023-10" db="EMBL/GenBank/DDBJ databases">
        <authorList>
            <person name="Rodriguez Cubillos JULIANA M."/>
            <person name="De Vega J."/>
        </authorList>
    </citation>
    <scope>NUCLEOTIDE SEQUENCE</scope>
</reference>
<sequence>MAKQSVKQVTLQDVKLVHNLIERCIQLYMTPKEIVTTLENEAKIGPEFTKTVWQRLEEQNPEFFKAYYTRLALKQQIDEFNKLLEKQKQLMDLEQQTKVASLPTSNGFQYHVASSSLPYSNGTNTPIISENPACYYVSAQTAEGLNPNNMQHGVESRLSNVFNYGGSSFGMVDMSAHGNLPTMPYNIPVTLYSPNSNFGLQQGSNGGMTVSEPAYSISPHMFGADGNVNAANPNVGNASATPITGVESNSHPVNEAVPNLPNSSSNGSLSRILSLSNMVDLDYFLSDVQDNYREEPILDFNIDDFNLQNIPEIKDIGFFHGL</sequence>
<evidence type="ECO:0000313" key="2">
    <source>
        <dbReference type="Proteomes" id="UP001177021"/>
    </source>
</evidence>
<comment type="caution">
    <text evidence="1">The sequence shown here is derived from an EMBL/GenBank/DDBJ whole genome shotgun (WGS) entry which is preliminary data.</text>
</comment>
<keyword evidence="2" id="KW-1185">Reference proteome</keyword>